<protein>
    <submittedName>
        <fullName evidence="3">Tetratricopeptide repeat protein</fullName>
    </submittedName>
</protein>
<dbReference type="SMART" id="SM00028">
    <property type="entry name" value="TPR"/>
    <property type="match status" value="6"/>
</dbReference>
<dbReference type="SUPFAM" id="SSF81901">
    <property type="entry name" value="HCP-like"/>
    <property type="match status" value="1"/>
</dbReference>
<evidence type="ECO:0000256" key="1">
    <source>
        <dbReference type="PROSITE-ProRule" id="PRU00339"/>
    </source>
</evidence>
<dbReference type="Proteomes" id="UP000462014">
    <property type="component" value="Unassembled WGS sequence"/>
</dbReference>
<feature type="chain" id="PRO_5029447122" evidence="2">
    <location>
        <begin position="24"/>
        <end position="570"/>
    </location>
</feature>
<keyword evidence="2" id="KW-0732">Signal</keyword>
<dbReference type="PANTHER" id="PTHR12558">
    <property type="entry name" value="CELL DIVISION CYCLE 16,23,27"/>
    <property type="match status" value="1"/>
</dbReference>
<dbReference type="SUPFAM" id="SSF48452">
    <property type="entry name" value="TPR-like"/>
    <property type="match status" value="1"/>
</dbReference>
<keyword evidence="1" id="KW-0802">TPR repeat</keyword>
<dbReference type="PANTHER" id="PTHR12558:SF13">
    <property type="entry name" value="CELL DIVISION CYCLE PROTEIN 27 HOMOLOG"/>
    <property type="match status" value="1"/>
</dbReference>
<dbReference type="Pfam" id="PF13432">
    <property type="entry name" value="TPR_16"/>
    <property type="match status" value="1"/>
</dbReference>
<dbReference type="RefSeq" id="WP_157562944.1">
    <property type="nucleotide sequence ID" value="NZ_WPIK01000001.1"/>
</dbReference>
<dbReference type="AlphaFoldDB" id="A0A7K1SRU8"/>
<organism evidence="3 4">
    <name type="scientific">Mucilaginibacter arboris</name>
    <dbReference type="NCBI Taxonomy" id="2682090"/>
    <lineage>
        <taxon>Bacteria</taxon>
        <taxon>Pseudomonadati</taxon>
        <taxon>Bacteroidota</taxon>
        <taxon>Sphingobacteriia</taxon>
        <taxon>Sphingobacteriales</taxon>
        <taxon>Sphingobacteriaceae</taxon>
        <taxon>Mucilaginibacter</taxon>
    </lineage>
</organism>
<keyword evidence="4" id="KW-1185">Reference proteome</keyword>
<dbReference type="Pfam" id="PF13181">
    <property type="entry name" value="TPR_8"/>
    <property type="match status" value="1"/>
</dbReference>
<dbReference type="EMBL" id="WPIK01000001">
    <property type="protein sequence ID" value="MVN20046.1"/>
    <property type="molecule type" value="Genomic_DNA"/>
</dbReference>
<dbReference type="Gene3D" id="1.25.40.10">
    <property type="entry name" value="Tetratricopeptide repeat domain"/>
    <property type="match status" value="3"/>
</dbReference>
<proteinExistence type="predicted"/>
<feature type="repeat" description="TPR" evidence="1">
    <location>
        <begin position="197"/>
        <end position="230"/>
    </location>
</feature>
<evidence type="ECO:0000313" key="3">
    <source>
        <dbReference type="EMBL" id="MVN20046.1"/>
    </source>
</evidence>
<feature type="repeat" description="TPR" evidence="1">
    <location>
        <begin position="56"/>
        <end position="89"/>
    </location>
</feature>
<feature type="repeat" description="TPR" evidence="1">
    <location>
        <begin position="163"/>
        <end position="196"/>
    </location>
</feature>
<dbReference type="PROSITE" id="PS50005">
    <property type="entry name" value="TPR"/>
    <property type="match status" value="3"/>
</dbReference>
<sequence length="570" mass="63813">MKMINKAAMTISGLAMLSSSVFAQSLADAKKAIDAEQYQKAESMLKNLTQTQPSKDENYFYLGWLYLKKDYSDSARATFTKGISINPKSALNYAGLGAADRVDKNTAAAKSNFDKAVAVIDKKDTEPYVYIGKAYLLDPNPDANAAIQILQKGIAANPKEKNPELYAALGDAYRSQLKNTDAYDNYTQALAINPKMVSAVVATGVIWKQANNFEDSEKEYRKALSIDPSYGPAYRELAETYLRWGRNSTKTVSEQKYKQAVDFYKKYLDLTDRSIDSRLRYAEFLVYAEDYKALEQEANELAKIAPKNDLIVYRFLGYSAYENKNYAAGLDALNKFISQANPKRIIPLDYLYQGRLQIALGQDSLGINSLRKALQLDTNQVEAYGEIAKSLYNQKKYLEAGDAYKTYIAKSHEATLNDYLREGVSYYNAFKAQYYSTATPKPIPDTTLIVKADTAFNYIQKHATAPIATVALYEARANDLKEPSRNTSQGYAKPYYEQYIQLITAKGPVADADKQFLAEAYVYLGTYYEYVEKNEAKAAENFAKAKENDPTNKQVADFFARKGGGAGKSK</sequence>
<accession>A0A7K1SRU8</accession>
<evidence type="ECO:0000256" key="2">
    <source>
        <dbReference type="SAM" id="SignalP"/>
    </source>
</evidence>
<gene>
    <name evidence="3" type="ORF">GO621_00670</name>
</gene>
<reference evidence="3 4" key="1">
    <citation type="submission" date="2019-12" db="EMBL/GenBank/DDBJ databases">
        <title>Mucilaginibacter sp. HMF7410 genome sequencing and assembly.</title>
        <authorList>
            <person name="Kang H."/>
            <person name="Cha I."/>
            <person name="Kim H."/>
            <person name="Joh K."/>
        </authorList>
    </citation>
    <scope>NUCLEOTIDE SEQUENCE [LARGE SCALE GENOMIC DNA]</scope>
    <source>
        <strain evidence="3 4">HMF7410</strain>
    </source>
</reference>
<dbReference type="InterPro" id="IPR019734">
    <property type="entry name" value="TPR_rpt"/>
</dbReference>
<comment type="caution">
    <text evidence="3">The sequence shown here is derived from an EMBL/GenBank/DDBJ whole genome shotgun (WGS) entry which is preliminary data.</text>
</comment>
<evidence type="ECO:0000313" key="4">
    <source>
        <dbReference type="Proteomes" id="UP000462014"/>
    </source>
</evidence>
<feature type="signal peptide" evidence="2">
    <location>
        <begin position="1"/>
        <end position="23"/>
    </location>
</feature>
<name>A0A7K1SRU8_9SPHI</name>
<dbReference type="InterPro" id="IPR011990">
    <property type="entry name" value="TPR-like_helical_dom_sf"/>
</dbReference>